<evidence type="ECO:0000313" key="1">
    <source>
        <dbReference type="EMBL" id="CAA9487400.1"/>
    </source>
</evidence>
<dbReference type="EMBL" id="CADCVK010000291">
    <property type="protein sequence ID" value="CAA9487400.1"/>
    <property type="molecule type" value="Genomic_DNA"/>
</dbReference>
<name>A0A6J4SAE5_9ACTN</name>
<dbReference type="SUPFAM" id="SSF50346">
    <property type="entry name" value="PRC-barrel domain"/>
    <property type="match status" value="1"/>
</dbReference>
<organism evidence="1">
    <name type="scientific">uncultured Rubrobacteraceae bacterium</name>
    <dbReference type="NCBI Taxonomy" id="349277"/>
    <lineage>
        <taxon>Bacteria</taxon>
        <taxon>Bacillati</taxon>
        <taxon>Actinomycetota</taxon>
        <taxon>Rubrobacteria</taxon>
        <taxon>Rubrobacterales</taxon>
        <taxon>Rubrobacteraceae</taxon>
        <taxon>environmental samples</taxon>
    </lineage>
</organism>
<proteinExistence type="predicted"/>
<protein>
    <submittedName>
        <fullName evidence="1">Uncharacterized protein</fullName>
    </submittedName>
</protein>
<reference evidence="1" key="1">
    <citation type="submission" date="2020-02" db="EMBL/GenBank/DDBJ databases">
        <authorList>
            <person name="Meier V. D."/>
        </authorList>
    </citation>
    <scope>NUCLEOTIDE SEQUENCE</scope>
    <source>
        <strain evidence="1">AVDCRST_MAG12</strain>
    </source>
</reference>
<dbReference type="AlphaFoldDB" id="A0A6J4SAE5"/>
<sequence length="83" mass="9255">MAQNMTTRAEDGGDRSVGSRWCEGYTLLDPLGQALGRVERIFCDRAGEPQYVRIRAGLFGKRLVLIPVMDVAIDHGHRAITLR</sequence>
<dbReference type="InterPro" id="IPR011033">
    <property type="entry name" value="PRC_barrel-like_sf"/>
</dbReference>
<accession>A0A6J4SAE5</accession>
<gene>
    <name evidence="1" type="ORF">AVDCRST_MAG12-1890</name>
</gene>